<dbReference type="EMBL" id="LGRB01000010">
    <property type="protein sequence ID" value="OCT50509.1"/>
    <property type="molecule type" value="Genomic_DNA"/>
</dbReference>
<name>A0A1C1CPT3_9EURO</name>
<sequence>MFDAGIGIDIVWDTRAGNVLTTAQGEQTDVAALHKQDTTVSEYEWEIGTWEVDKVDKVDELRGSGSCIGLPAKSWDECLSIYLIAFDLWYAYAVRYAGKIRPWTIRFDSIRFDFDAWRGVAWCGIC</sequence>
<evidence type="ECO:0000313" key="2">
    <source>
        <dbReference type="Proteomes" id="UP000094526"/>
    </source>
</evidence>
<dbReference type="VEuPathDB" id="FungiDB:CLCR_07759"/>
<dbReference type="Proteomes" id="UP000094526">
    <property type="component" value="Unassembled WGS sequence"/>
</dbReference>
<accession>A0A1C1CPT3</accession>
<comment type="caution">
    <text evidence="1">The sequence shown here is derived from an EMBL/GenBank/DDBJ whole genome shotgun (WGS) entry which is preliminary data.</text>
</comment>
<organism evidence="1 2">
    <name type="scientific">Cladophialophora carrionii</name>
    <dbReference type="NCBI Taxonomy" id="86049"/>
    <lineage>
        <taxon>Eukaryota</taxon>
        <taxon>Fungi</taxon>
        <taxon>Dikarya</taxon>
        <taxon>Ascomycota</taxon>
        <taxon>Pezizomycotina</taxon>
        <taxon>Eurotiomycetes</taxon>
        <taxon>Chaetothyriomycetidae</taxon>
        <taxon>Chaetothyriales</taxon>
        <taxon>Herpotrichiellaceae</taxon>
        <taxon>Cladophialophora</taxon>
    </lineage>
</organism>
<evidence type="ECO:0000313" key="1">
    <source>
        <dbReference type="EMBL" id="OCT50509.1"/>
    </source>
</evidence>
<proteinExistence type="predicted"/>
<protein>
    <submittedName>
        <fullName evidence="1">Uncharacterized protein</fullName>
    </submittedName>
</protein>
<gene>
    <name evidence="1" type="ORF">CLCR_07759</name>
</gene>
<reference evidence="2" key="1">
    <citation type="submission" date="2015-07" db="EMBL/GenBank/DDBJ databases">
        <authorList>
            <person name="Teixeira M.M."/>
            <person name="Souza R.C."/>
            <person name="Almeida L.G."/>
            <person name="Vicente V.A."/>
            <person name="de Hoog S."/>
            <person name="Bocca A.L."/>
            <person name="de Almeida S.R."/>
            <person name="Vasconcelos A.T."/>
            <person name="Felipe M.S."/>
        </authorList>
    </citation>
    <scope>NUCLEOTIDE SEQUENCE [LARGE SCALE GENOMIC DNA]</scope>
    <source>
        <strain evidence="2">KSF</strain>
    </source>
</reference>
<keyword evidence="2" id="KW-1185">Reference proteome</keyword>
<dbReference type="AlphaFoldDB" id="A0A1C1CPT3"/>